<evidence type="ECO:0000313" key="1">
    <source>
        <dbReference type="EMBL" id="POM78563.1"/>
    </source>
</evidence>
<dbReference type="Proteomes" id="UP000237271">
    <property type="component" value="Unassembled WGS sequence"/>
</dbReference>
<sequence length="141" mass="16252">MLALQHRTLDALLHLIHEAHRNLKDMGRVQRTCTKKAFDARKVGSPSTGCKHRLDVYAIGGKVLVTEHTCVHVTFVFIVLAEIITSDIFSAQLKQIRAYCSAKGIDYSHSKWCAFWVYFRVTWLERFNIEGWTVHSFDETL</sequence>
<evidence type="ECO:0000313" key="2">
    <source>
        <dbReference type="Proteomes" id="UP000237271"/>
    </source>
</evidence>
<dbReference type="AlphaFoldDB" id="A0A2P4YL94"/>
<organism evidence="1 2">
    <name type="scientific">Phytophthora palmivora</name>
    <dbReference type="NCBI Taxonomy" id="4796"/>
    <lineage>
        <taxon>Eukaryota</taxon>
        <taxon>Sar</taxon>
        <taxon>Stramenopiles</taxon>
        <taxon>Oomycota</taxon>
        <taxon>Peronosporomycetes</taxon>
        <taxon>Peronosporales</taxon>
        <taxon>Peronosporaceae</taxon>
        <taxon>Phytophthora</taxon>
    </lineage>
</organism>
<comment type="caution">
    <text evidence="1">The sequence shown here is derived from an EMBL/GenBank/DDBJ whole genome shotgun (WGS) entry which is preliminary data.</text>
</comment>
<accession>A0A2P4YL94</accession>
<proteinExistence type="predicted"/>
<protein>
    <submittedName>
        <fullName evidence="1">Uncharacterized protein</fullName>
    </submittedName>
</protein>
<name>A0A2P4YL94_9STRA</name>
<reference evidence="1 2" key="1">
    <citation type="journal article" date="2017" name="Genome Biol. Evol.">
        <title>Phytophthora megakarya and P. palmivora, closely related causal agents of cacao black pod rot, underwent increases in genome sizes and gene numbers by different mechanisms.</title>
        <authorList>
            <person name="Ali S.S."/>
            <person name="Shao J."/>
            <person name="Lary D.J."/>
            <person name="Kronmiller B."/>
            <person name="Shen D."/>
            <person name="Strem M.D."/>
            <person name="Amoako-Attah I."/>
            <person name="Akrofi A.Y."/>
            <person name="Begoude B.A."/>
            <person name="Ten Hoopen G.M."/>
            <person name="Coulibaly K."/>
            <person name="Kebe B.I."/>
            <person name="Melnick R.L."/>
            <person name="Guiltinan M.J."/>
            <person name="Tyler B.M."/>
            <person name="Meinhardt L.W."/>
            <person name="Bailey B.A."/>
        </authorList>
    </citation>
    <scope>NUCLEOTIDE SEQUENCE [LARGE SCALE GENOMIC DNA]</scope>
    <source>
        <strain evidence="2">sbr112.9</strain>
    </source>
</reference>
<keyword evidence="2" id="KW-1185">Reference proteome</keyword>
<dbReference type="OrthoDB" id="145905at2759"/>
<gene>
    <name evidence="1" type="ORF">PHPALM_3899</name>
</gene>
<dbReference type="EMBL" id="NCKW01001968">
    <property type="protein sequence ID" value="POM78563.1"/>
    <property type="molecule type" value="Genomic_DNA"/>
</dbReference>